<reference evidence="2" key="1">
    <citation type="journal article" date="2015" name="Int. J. Syst. Evol. Microbiol.">
        <title>Rhizobium alvei sp. nov., isolated from a freshwater river.</title>
        <authorList>
            <person name="Sheu S.Y."/>
            <person name="Huang H.W."/>
            <person name="Young C.C."/>
            <person name="Chen W.M."/>
        </authorList>
    </citation>
    <scope>NUCLEOTIDE SEQUENCE</scope>
    <source>
        <strain evidence="2">TNR-22</strain>
    </source>
</reference>
<keyword evidence="1" id="KW-0472">Membrane</keyword>
<evidence type="ECO:0000313" key="2">
    <source>
        <dbReference type="EMBL" id="MDO6966232.1"/>
    </source>
</evidence>
<comment type="caution">
    <text evidence="2">The sequence shown here is derived from an EMBL/GenBank/DDBJ whole genome shotgun (WGS) entry which is preliminary data.</text>
</comment>
<dbReference type="RefSeq" id="WP_304378152.1">
    <property type="nucleotide sequence ID" value="NZ_JAUOZU010000016.1"/>
</dbReference>
<organism evidence="2 3">
    <name type="scientific">Rhizobium alvei</name>
    <dbReference type="NCBI Taxonomy" id="1132659"/>
    <lineage>
        <taxon>Bacteria</taxon>
        <taxon>Pseudomonadati</taxon>
        <taxon>Pseudomonadota</taxon>
        <taxon>Alphaproteobacteria</taxon>
        <taxon>Hyphomicrobiales</taxon>
        <taxon>Rhizobiaceae</taxon>
        <taxon>Rhizobium/Agrobacterium group</taxon>
        <taxon>Rhizobium</taxon>
    </lineage>
</organism>
<feature type="transmembrane region" description="Helical" evidence="1">
    <location>
        <begin position="21"/>
        <end position="43"/>
    </location>
</feature>
<feature type="transmembrane region" description="Helical" evidence="1">
    <location>
        <begin position="63"/>
        <end position="88"/>
    </location>
</feature>
<keyword evidence="1" id="KW-0812">Transmembrane</keyword>
<evidence type="ECO:0008006" key="4">
    <source>
        <dbReference type="Google" id="ProtNLM"/>
    </source>
</evidence>
<sequence length="111" mass="12453">MALKPKMTPEEARRDHWLMMRFMALNAAFGVFLGLMIAALLIYLDIGGIGTRILHASNPILPIVLIAFPLALTFGAAVTASAIWLMPYERKFAPEPRKDDDDKENSDRQPR</sequence>
<protein>
    <recommendedName>
        <fullName evidence="4">Transmembrane protein</fullName>
    </recommendedName>
</protein>
<dbReference type="EMBL" id="JAUOZU010000016">
    <property type="protein sequence ID" value="MDO6966232.1"/>
    <property type="molecule type" value="Genomic_DNA"/>
</dbReference>
<dbReference type="Proteomes" id="UP001174932">
    <property type="component" value="Unassembled WGS sequence"/>
</dbReference>
<evidence type="ECO:0000313" key="3">
    <source>
        <dbReference type="Proteomes" id="UP001174932"/>
    </source>
</evidence>
<reference evidence="2" key="2">
    <citation type="submission" date="2023-07" db="EMBL/GenBank/DDBJ databases">
        <authorList>
            <person name="Shen H."/>
        </authorList>
    </citation>
    <scope>NUCLEOTIDE SEQUENCE</scope>
    <source>
        <strain evidence="2">TNR-22</strain>
    </source>
</reference>
<keyword evidence="1" id="KW-1133">Transmembrane helix</keyword>
<proteinExistence type="predicted"/>
<evidence type="ECO:0000256" key="1">
    <source>
        <dbReference type="SAM" id="Phobius"/>
    </source>
</evidence>
<accession>A0ABT8YS99</accession>
<name>A0ABT8YS99_9HYPH</name>
<gene>
    <name evidence="2" type="ORF">Q4481_19960</name>
</gene>
<keyword evidence="3" id="KW-1185">Reference proteome</keyword>